<evidence type="ECO:0000313" key="1">
    <source>
        <dbReference type="EMBL" id="QQP51382.1"/>
    </source>
</evidence>
<dbReference type="AlphaFoldDB" id="A0A7T8HK33"/>
<protein>
    <recommendedName>
        <fullName evidence="3">Histone-lysine N-methyltransferase SETMAR</fullName>
    </recommendedName>
</protein>
<sequence length="81" mass="9280">ERINDDPGTSMKDLAAKMSVDEKTIRTAVHKDLRSKSYILKVRQMLSEASKVKHLVSLKHGAAGRIWFFSDDKIFYVMPNQ</sequence>
<dbReference type="EMBL" id="CP045897">
    <property type="protein sequence ID" value="QQP51382.1"/>
    <property type="molecule type" value="Genomic_DNA"/>
</dbReference>
<organism evidence="1 2">
    <name type="scientific">Caligus rogercresseyi</name>
    <name type="common">Sea louse</name>
    <dbReference type="NCBI Taxonomy" id="217165"/>
    <lineage>
        <taxon>Eukaryota</taxon>
        <taxon>Metazoa</taxon>
        <taxon>Ecdysozoa</taxon>
        <taxon>Arthropoda</taxon>
        <taxon>Crustacea</taxon>
        <taxon>Multicrustacea</taxon>
        <taxon>Hexanauplia</taxon>
        <taxon>Copepoda</taxon>
        <taxon>Siphonostomatoida</taxon>
        <taxon>Caligidae</taxon>
        <taxon>Caligus</taxon>
    </lineage>
</organism>
<keyword evidence="2" id="KW-1185">Reference proteome</keyword>
<evidence type="ECO:0000313" key="2">
    <source>
        <dbReference type="Proteomes" id="UP000595437"/>
    </source>
</evidence>
<reference evidence="2" key="1">
    <citation type="submission" date="2021-01" db="EMBL/GenBank/DDBJ databases">
        <title>Caligus Genome Assembly.</title>
        <authorList>
            <person name="Gallardo-Escarate C."/>
        </authorList>
    </citation>
    <scope>NUCLEOTIDE SEQUENCE [LARGE SCALE GENOMIC DNA]</scope>
</reference>
<gene>
    <name evidence="1" type="ORF">FKW44_012727</name>
</gene>
<dbReference type="Proteomes" id="UP000595437">
    <property type="component" value="Chromosome 8"/>
</dbReference>
<evidence type="ECO:0008006" key="3">
    <source>
        <dbReference type="Google" id="ProtNLM"/>
    </source>
</evidence>
<proteinExistence type="predicted"/>
<feature type="non-terminal residue" evidence="1">
    <location>
        <position position="1"/>
    </location>
</feature>
<accession>A0A7T8HK33</accession>
<name>A0A7T8HK33_CALRO</name>
<dbReference type="OrthoDB" id="8374233at2759"/>